<reference evidence="1" key="1">
    <citation type="submission" date="2021-01" db="EMBL/GenBank/DDBJ databases">
        <authorList>
            <person name="Corre E."/>
            <person name="Pelletier E."/>
            <person name="Niang G."/>
            <person name="Scheremetjew M."/>
            <person name="Finn R."/>
            <person name="Kale V."/>
            <person name="Holt S."/>
            <person name="Cochrane G."/>
            <person name="Meng A."/>
            <person name="Brown T."/>
            <person name="Cohen L."/>
        </authorList>
    </citation>
    <scope>NUCLEOTIDE SEQUENCE</scope>
    <source>
        <strain evidence="1">UTEX LB 2760</strain>
    </source>
</reference>
<sequence length="122" mass="13548">MTAAVLSMSTGIMRKRLREDDDSFELACSLLGNLRNSVEDSVMANRNPAATKASKTAMRSAKSAKKTRVRPVYVSESAQIFLRNGHLVSEPLDKANARIPAEDEGDFAWNEFLRLKESAFKI</sequence>
<protein>
    <submittedName>
        <fullName evidence="1">Uncharacterized protein</fullName>
    </submittedName>
</protein>
<name>A0A7S0G6E4_9RHOD</name>
<dbReference type="EMBL" id="HBEK01017456">
    <property type="protein sequence ID" value="CAD8399534.1"/>
    <property type="molecule type" value="Transcribed_RNA"/>
</dbReference>
<organism evidence="1">
    <name type="scientific">Rhodosorus marinus</name>
    <dbReference type="NCBI Taxonomy" id="101924"/>
    <lineage>
        <taxon>Eukaryota</taxon>
        <taxon>Rhodophyta</taxon>
        <taxon>Stylonematophyceae</taxon>
        <taxon>Stylonematales</taxon>
        <taxon>Stylonemataceae</taxon>
        <taxon>Rhodosorus</taxon>
    </lineage>
</organism>
<gene>
    <name evidence="1" type="ORF">RMAR0315_LOCUS9526</name>
</gene>
<proteinExistence type="predicted"/>
<accession>A0A7S0G6E4</accession>
<evidence type="ECO:0000313" key="1">
    <source>
        <dbReference type="EMBL" id="CAD8399534.1"/>
    </source>
</evidence>
<dbReference type="AlphaFoldDB" id="A0A7S0G6E4"/>